<reference evidence="1 2" key="1">
    <citation type="submission" date="2016-09" db="EMBL/GenBank/DDBJ databases">
        <title>Couchioplanes caeruleus draft genome sequence.</title>
        <authorList>
            <person name="Sheehan J."/>
            <person name="Caffrey P."/>
        </authorList>
    </citation>
    <scope>NUCLEOTIDE SEQUENCE [LARGE SCALE GENOMIC DNA]</scope>
    <source>
        <strain evidence="1 2">DSM 43634</strain>
    </source>
</reference>
<dbReference type="AlphaFoldDB" id="A0A1K0FRE5"/>
<comment type="caution">
    <text evidence="1">The sequence shown here is derived from an EMBL/GenBank/DDBJ whole genome shotgun (WGS) entry which is preliminary data.</text>
</comment>
<dbReference type="EMBL" id="MEIA01000056">
    <property type="protein sequence ID" value="OJF15415.1"/>
    <property type="molecule type" value="Genomic_DNA"/>
</dbReference>
<protein>
    <recommendedName>
        <fullName evidence="3">PE family protein</fullName>
    </recommendedName>
</protein>
<evidence type="ECO:0000313" key="2">
    <source>
        <dbReference type="Proteomes" id="UP000182486"/>
    </source>
</evidence>
<sequence>MSDEREAEIRDEFGLTEEQVAPRQIKLLIDRLVQAEQLVARAGSELADRAQQGADQATVRNTWPTLGGSPLHATAELAARFDYALVRLAERYEALALVAESIRDIR</sequence>
<accession>A0A1K0FRE5</accession>
<name>A0A1K0FRE5_9ACTN</name>
<evidence type="ECO:0008006" key="3">
    <source>
        <dbReference type="Google" id="ProtNLM"/>
    </source>
</evidence>
<keyword evidence="2" id="KW-1185">Reference proteome</keyword>
<proteinExistence type="predicted"/>
<dbReference type="Proteomes" id="UP000182486">
    <property type="component" value="Unassembled WGS sequence"/>
</dbReference>
<dbReference type="RefSeq" id="WP_071803504.1">
    <property type="nucleotide sequence ID" value="NZ_MEIA01000056.1"/>
</dbReference>
<evidence type="ECO:0000313" key="1">
    <source>
        <dbReference type="EMBL" id="OJF15415.1"/>
    </source>
</evidence>
<organism evidence="1 2">
    <name type="scientific">Couchioplanes caeruleus subsp. caeruleus</name>
    <dbReference type="NCBI Taxonomy" id="56427"/>
    <lineage>
        <taxon>Bacteria</taxon>
        <taxon>Bacillati</taxon>
        <taxon>Actinomycetota</taxon>
        <taxon>Actinomycetes</taxon>
        <taxon>Micromonosporales</taxon>
        <taxon>Micromonosporaceae</taxon>
        <taxon>Couchioplanes</taxon>
    </lineage>
</organism>
<gene>
    <name evidence="1" type="ORF">BG844_04765</name>
</gene>